<dbReference type="GO" id="GO:0003700">
    <property type="term" value="F:DNA-binding transcription factor activity"/>
    <property type="evidence" value="ECO:0007669"/>
    <property type="project" value="TreeGrafter"/>
</dbReference>
<dbReference type="InterPro" id="IPR036390">
    <property type="entry name" value="WH_DNA-bd_sf"/>
</dbReference>
<dbReference type="PANTHER" id="PTHR30136:SF7">
    <property type="entry name" value="HTH-TYPE TRANSCRIPTIONAL REGULATOR KDGR-RELATED"/>
    <property type="match status" value="1"/>
</dbReference>
<evidence type="ECO:0000256" key="2">
    <source>
        <dbReference type="ARBA" id="ARBA00023125"/>
    </source>
</evidence>
<evidence type="ECO:0000313" key="7">
    <source>
        <dbReference type="Proteomes" id="UP000191933"/>
    </source>
</evidence>
<keyword evidence="3" id="KW-0804">Transcription</keyword>
<feature type="domain" description="HTH iclR-type" evidence="4">
    <location>
        <begin position="45"/>
        <end position="106"/>
    </location>
</feature>
<dbReference type="InterPro" id="IPR005471">
    <property type="entry name" value="Tscrpt_reg_IclR_N"/>
</dbReference>
<evidence type="ECO:0000256" key="3">
    <source>
        <dbReference type="ARBA" id="ARBA00023163"/>
    </source>
</evidence>
<evidence type="ECO:0000256" key="1">
    <source>
        <dbReference type="ARBA" id="ARBA00023015"/>
    </source>
</evidence>
<organism evidence="6 7">
    <name type="scientific">Agrobacterium genomosp. 2 str. CFBP 5494</name>
    <dbReference type="NCBI Taxonomy" id="1183436"/>
    <lineage>
        <taxon>Bacteria</taxon>
        <taxon>Pseudomonadati</taxon>
        <taxon>Pseudomonadota</taxon>
        <taxon>Alphaproteobacteria</taxon>
        <taxon>Hyphomicrobiales</taxon>
        <taxon>Rhizobiaceae</taxon>
        <taxon>Rhizobium/Agrobacterium group</taxon>
        <taxon>Agrobacterium</taxon>
        <taxon>Agrobacterium tumefaciens complex</taxon>
    </lineage>
</organism>
<dbReference type="InterPro" id="IPR011991">
    <property type="entry name" value="ArsR-like_HTH"/>
</dbReference>
<dbReference type="SUPFAM" id="SSF46785">
    <property type="entry name" value="Winged helix' DNA-binding domain"/>
    <property type="match status" value="1"/>
</dbReference>
<dbReference type="PROSITE" id="PS51077">
    <property type="entry name" value="HTH_ICLR"/>
    <property type="match status" value="1"/>
</dbReference>
<dbReference type="InterPro" id="IPR014757">
    <property type="entry name" value="Tscrpt_reg_IclR_C"/>
</dbReference>
<keyword evidence="2" id="KW-0238">DNA-binding</keyword>
<dbReference type="PANTHER" id="PTHR30136">
    <property type="entry name" value="HELIX-TURN-HELIX TRANSCRIPTIONAL REGULATOR, ICLR FAMILY"/>
    <property type="match status" value="1"/>
</dbReference>
<name>A0A9W5F1I9_9HYPH</name>
<dbReference type="InterPro" id="IPR050707">
    <property type="entry name" value="HTH_MetabolicPath_Reg"/>
</dbReference>
<dbReference type="SUPFAM" id="SSF55781">
    <property type="entry name" value="GAF domain-like"/>
    <property type="match status" value="1"/>
</dbReference>
<dbReference type="EMBL" id="FBVY01000028">
    <property type="protein sequence ID" value="CUW95780.1"/>
    <property type="molecule type" value="Genomic_DNA"/>
</dbReference>
<dbReference type="GO" id="GO:0003677">
    <property type="term" value="F:DNA binding"/>
    <property type="evidence" value="ECO:0007669"/>
    <property type="project" value="UniProtKB-KW"/>
</dbReference>
<dbReference type="Pfam" id="PF09339">
    <property type="entry name" value="HTH_IclR"/>
    <property type="match status" value="1"/>
</dbReference>
<proteinExistence type="predicted"/>
<reference evidence="6 7" key="1">
    <citation type="submission" date="2016-01" db="EMBL/GenBank/DDBJ databases">
        <authorList>
            <person name="Regsiter A."/>
            <person name="william w."/>
        </authorList>
    </citation>
    <scope>NUCLEOTIDE SEQUENCE [LARGE SCALE GENOMIC DNA]</scope>
    <source>
        <strain evidence="6 7">CFBP 5494</strain>
    </source>
</reference>
<evidence type="ECO:0000259" key="5">
    <source>
        <dbReference type="PROSITE" id="PS51078"/>
    </source>
</evidence>
<dbReference type="Gene3D" id="3.30.450.40">
    <property type="match status" value="1"/>
</dbReference>
<keyword evidence="1" id="KW-0805">Transcription regulation</keyword>
<dbReference type="PROSITE" id="PS51078">
    <property type="entry name" value="ICLR_ED"/>
    <property type="match status" value="1"/>
</dbReference>
<gene>
    <name evidence="6" type="ORF">AGR2A_Lc160028</name>
</gene>
<dbReference type="GO" id="GO:0045892">
    <property type="term" value="P:negative regulation of DNA-templated transcription"/>
    <property type="evidence" value="ECO:0007669"/>
    <property type="project" value="TreeGrafter"/>
</dbReference>
<evidence type="ECO:0000259" key="4">
    <source>
        <dbReference type="PROSITE" id="PS51077"/>
    </source>
</evidence>
<accession>A0A9W5F1I9</accession>
<dbReference type="SMART" id="SM00346">
    <property type="entry name" value="HTH_ICLR"/>
    <property type="match status" value="1"/>
</dbReference>
<dbReference type="CDD" id="cd00090">
    <property type="entry name" value="HTH_ARSR"/>
    <property type="match status" value="1"/>
</dbReference>
<feature type="domain" description="IclR-ED" evidence="5">
    <location>
        <begin position="107"/>
        <end position="287"/>
    </location>
</feature>
<comment type="caution">
    <text evidence="6">The sequence shown here is derived from an EMBL/GenBank/DDBJ whole genome shotgun (WGS) entry which is preliminary data.</text>
</comment>
<dbReference type="InterPro" id="IPR029016">
    <property type="entry name" value="GAF-like_dom_sf"/>
</dbReference>
<dbReference type="InterPro" id="IPR036388">
    <property type="entry name" value="WH-like_DNA-bd_sf"/>
</dbReference>
<protein>
    <submittedName>
        <fullName evidence="6">Transcriptional regulator</fullName>
    </submittedName>
</protein>
<keyword evidence="7" id="KW-1185">Reference proteome</keyword>
<dbReference type="Proteomes" id="UP000191933">
    <property type="component" value="Unassembled WGS sequence"/>
</dbReference>
<evidence type="ECO:0000313" key="6">
    <source>
        <dbReference type="EMBL" id="CUW95780.1"/>
    </source>
</evidence>
<sequence length="289" mass="31565">MASSKLAWTDGIGQAYFQALPGAGDHTHHHHRGQMTDDDSERYRAPALDKGLDILELLARTDGGLTQIEIAKSIGKSPNELYRMLDRLVRRGYVQRLDGDRFSLTLKMFGLAHFHAPIRRLVSFAAPVMRDFSASAEQACHLAVHDRGSVVVIAQQESSTYWAMSMRVGAQMSLFHTGSGHVLLAFQTEAQRQIMITEQVRGSGETIPPGLADRLAEVRKNGFESMDSLQTAGVRNISAPVLTLDGTALAVITCPYITPLGGKAPTREACEVLIREAAKRISEIVTGTI</sequence>
<dbReference type="AlphaFoldDB" id="A0A9W5F1I9"/>
<dbReference type="Pfam" id="PF01614">
    <property type="entry name" value="IclR_C"/>
    <property type="match status" value="1"/>
</dbReference>
<dbReference type="Gene3D" id="1.10.10.10">
    <property type="entry name" value="Winged helix-like DNA-binding domain superfamily/Winged helix DNA-binding domain"/>
    <property type="match status" value="1"/>
</dbReference>